<proteinExistence type="predicted"/>
<dbReference type="EMBL" id="WTYS01000001">
    <property type="protein sequence ID" value="MXO57140.1"/>
    <property type="molecule type" value="Genomic_DNA"/>
</dbReference>
<keyword evidence="1" id="KW-0472">Membrane</keyword>
<keyword evidence="1" id="KW-0812">Transmembrane</keyword>
<evidence type="ECO:0000313" key="3">
    <source>
        <dbReference type="Proteomes" id="UP000468943"/>
    </source>
</evidence>
<organism evidence="2 3">
    <name type="scientific">Pontixanthobacter gangjinensis</name>
    <dbReference type="NCBI Taxonomy" id="1028742"/>
    <lineage>
        <taxon>Bacteria</taxon>
        <taxon>Pseudomonadati</taxon>
        <taxon>Pseudomonadota</taxon>
        <taxon>Alphaproteobacteria</taxon>
        <taxon>Sphingomonadales</taxon>
        <taxon>Erythrobacteraceae</taxon>
        <taxon>Pontixanthobacter</taxon>
    </lineage>
</organism>
<protein>
    <submittedName>
        <fullName evidence="2">Uncharacterized protein</fullName>
    </submittedName>
</protein>
<feature type="transmembrane region" description="Helical" evidence="1">
    <location>
        <begin position="95"/>
        <end position="113"/>
    </location>
</feature>
<feature type="transmembrane region" description="Helical" evidence="1">
    <location>
        <begin position="51"/>
        <end position="75"/>
    </location>
</feature>
<keyword evidence="1" id="KW-1133">Transmembrane helix</keyword>
<dbReference type="Proteomes" id="UP000468943">
    <property type="component" value="Unassembled WGS sequence"/>
</dbReference>
<gene>
    <name evidence="2" type="ORF">GRI36_09610</name>
</gene>
<dbReference type="RefSeq" id="WP_160598264.1">
    <property type="nucleotide sequence ID" value="NZ_WTYS01000001.1"/>
</dbReference>
<sequence>MENPIEISAGCYQADLASIRGYAPISWHSLRQSVWLIGEKNIRIYEATTNIVHAGAALLLLVALAFFCFFVFAKVEPHQTEPAGHKIRAKQMSNFIYRATGTLILLALAIIGASHELFGEWAKEHSVTY</sequence>
<accession>A0A6I4SPR4</accession>
<keyword evidence="3" id="KW-1185">Reference proteome</keyword>
<evidence type="ECO:0000256" key="1">
    <source>
        <dbReference type="SAM" id="Phobius"/>
    </source>
</evidence>
<name>A0A6I4SPR4_9SPHN</name>
<evidence type="ECO:0000313" key="2">
    <source>
        <dbReference type="EMBL" id="MXO57140.1"/>
    </source>
</evidence>
<reference evidence="2 3" key="1">
    <citation type="submission" date="2019-12" db="EMBL/GenBank/DDBJ databases">
        <title>Genomic-based taxomic classification of the family Erythrobacteraceae.</title>
        <authorList>
            <person name="Xu L."/>
        </authorList>
    </citation>
    <scope>NUCLEOTIDE SEQUENCE [LARGE SCALE GENOMIC DNA]</scope>
    <source>
        <strain evidence="2 3">JCM 17802</strain>
    </source>
</reference>
<comment type="caution">
    <text evidence="2">The sequence shown here is derived from an EMBL/GenBank/DDBJ whole genome shotgun (WGS) entry which is preliminary data.</text>
</comment>
<dbReference type="AlphaFoldDB" id="A0A6I4SPR4"/>